<sequence>MYRALVYTTNIAGAIIGHFAGDFAAQTDWMAINKQKRTAKGRRALAAHGLAYGLAQGLCKAAALRAAGLRVPVRAQLAGQAAETLLHVLIDDGRLLRRFAYATGSGAFHELAPDCPSGGRALLDQGAHHWAQLPIGTTITAVLADRLMRPAA</sequence>
<dbReference type="Proteomes" id="UP001596504">
    <property type="component" value="Unassembled WGS sequence"/>
</dbReference>
<gene>
    <name evidence="1" type="ORF">ACFQRI_24335</name>
</gene>
<organism evidence="1 2">
    <name type="scientific">Saccharopolyspora griseoalba</name>
    <dbReference type="NCBI Taxonomy" id="1431848"/>
    <lineage>
        <taxon>Bacteria</taxon>
        <taxon>Bacillati</taxon>
        <taxon>Actinomycetota</taxon>
        <taxon>Actinomycetes</taxon>
        <taxon>Pseudonocardiales</taxon>
        <taxon>Pseudonocardiaceae</taxon>
        <taxon>Saccharopolyspora</taxon>
    </lineage>
</organism>
<evidence type="ECO:0000313" key="1">
    <source>
        <dbReference type="EMBL" id="MFC7344547.1"/>
    </source>
</evidence>
<evidence type="ECO:0000313" key="2">
    <source>
        <dbReference type="Proteomes" id="UP001596504"/>
    </source>
</evidence>
<dbReference type="RefSeq" id="WP_380672436.1">
    <property type="nucleotide sequence ID" value="NZ_JBHTCJ010000017.1"/>
</dbReference>
<reference evidence="2" key="1">
    <citation type="journal article" date="2019" name="Int. J. Syst. Evol. Microbiol.">
        <title>The Global Catalogue of Microorganisms (GCM) 10K type strain sequencing project: providing services to taxonomists for standard genome sequencing and annotation.</title>
        <authorList>
            <consortium name="The Broad Institute Genomics Platform"/>
            <consortium name="The Broad Institute Genome Sequencing Center for Infectious Disease"/>
            <person name="Wu L."/>
            <person name="Ma J."/>
        </authorList>
    </citation>
    <scope>NUCLEOTIDE SEQUENCE [LARGE SCALE GENOMIC DNA]</scope>
    <source>
        <strain evidence="2">WLHS5</strain>
    </source>
</reference>
<keyword evidence="2" id="KW-1185">Reference proteome</keyword>
<name>A0ABW2LQM1_9PSEU</name>
<comment type="caution">
    <text evidence="1">The sequence shown here is derived from an EMBL/GenBank/DDBJ whole genome shotgun (WGS) entry which is preliminary data.</text>
</comment>
<protein>
    <submittedName>
        <fullName evidence="1">Uncharacterized protein</fullName>
    </submittedName>
</protein>
<proteinExistence type="predicted"/>
<accession>A0ABW2LQM1</accession>
<dbReference type="EMBL" id="JBHTCJ010000017">
    <property type="protein sequence ID" value="MFC7344547.1"/>
    <property type="molecule type" value="Genomic_DNA"/>
</dbReference>